<proteinExistence type="predicted"/>
<accession>A0AB39T7G4</accession>
<name>A0AB39T7G4_9ACTN</name>
<dbReference type="SUPFAM" id="SSF47090">
    <property type="entry name" value="PGBD-like"/>
    <property type="match status" value="1"/>
</dbReference>
<gene>
    <name evidence="2" type="ORF">AB5J54_30195</name>
</gene>
<feature type="compositionally biased region" description="Low complexity" evidence="1">
    <location>
        <begin position="195"/>
        <end position="207"/>
    </location>
</feature>
<protein>
    <submittedName>
        <fullName evidence="2">Peptidoglycan-binding protein</fullName>
    </submittedName>
</protein>
<dbReference type="Gene3D" id="1.10.101.10">
    <property type="entry name" value="PGBD-like superfamily/PGBD"/>
    <property type="match status" value="1"/>
</dbReference>
<feature type="region of interest" description="Disordered" evidence="1">
    <location>
        <begin position="195"/>
        <end position="214"/>
    </location>
</feature>
<sequence length="308" mass="33032">MPWRRSPMGEIWIKEAERLGDGDIGGAMDSPSAPPRVVWHTTESGAGDASFEAVAKYLSDHASEPHILYDPTTDRLGQYGPLNESARALKNDGTTRTNRTGRVCIQIEVLAKASKPFTSYWKPGKNFAALMRAIRSWSVPDTWPAGALATSYSDDSPRNRTVWATKGGHYGHSNIPGNDHWDPGNIDKAALFKAAPRPTTPPATSTPAPAPKPVVDLSNLLAASRRDPGLKQGGTTHPDDVKPVEAALVKEGLLAATYAKDGSFGTKTLDAYKAWQKRCGYTGSAADGYPGLASLTKLGRKYGFTVKG</sequence>
<dbReference type="AlphaFoldDB" id="A0AB39T7G4"/>
<organism evidence="2">
    <name type="scientific">Streptomyces sp. R44</name>
    <dbReference type="NCBI Taxonomy" id="3238633"/>
    <lineage>
        <taxon>Bacteria</taxon>
        <taxon>Bacillati</taxon>
        <taxon>Actinomycetota</taxon>
        <taxon>Actinomycetes</taxon>
        <taxon>Kitasatosporales</taxon>
        <taxon>Streptomycetaceae</taxon>
        <taxon>Streptomyces</taxon>
    </lineage>
</organism>
<evidence type="ECO:0000256" key="1">
    <source>
        <dbReference type="SAM" id="MobiDB-lite"/>
    </source>
</evidence>
<reference evidence="2" key="1">
    <citation type="submission" date="2024-07" db="EMBL/GenBank/DDBJ databases">
        <authorList>
            <person name="Yu S.T."/>
        </authorList>
    </citation>
    <scope>NUCLEOTIDE SEQUENCE</scope>
    <source>
        <strain evidence="2">R44</strain>
    </source>
</reference>
<evidence type="ECO:0000313" key="2">
    <source>
        <dbReference type="EMBL" id="XDQ74528.1"/>
    </source>
</evidence>
<dbReference type="EMBL" id="CP163444">
    <property type="protein sequence ID" value="XDQ74528.1"/>
    <property type="molecule type" value="Genomic_DNA"/>
</dbReference>
<dbReference type="InterPro" id="IPR036366">
    <property type="entry name" value="PGBDSf"/>
</dbReference>
<dbReference type="InterPro" id="IPR036365">
    <property type="entry name" value="PGBD-like_sf"/>
</dbReference>
<dbReference type="RefSeq" id="WP_369147050.1">
    <property type="nucleotide sequence ID" value="NZ_CP163444.1"/>
</dbReference>